<evidence type="ECO:0000313" key="2">
    <source>
        <dbReference type="EMBL" id="PRZ31673.1"/>
    </source>
</evidence>
<dbReference type="InterPro" id="IPR003425">
    <property type="entry name" value="CCB3/YggT"/>
</dbReference>
<name>A0A2T0Z5R1_9ACTN</name>
<sequence length="92" mass="10242">MDVVLAVVHTLLYLFLVFLLGRLVLDYVRMFAKRWRPSGAAAMGVETVYTVTDPPLKLLRKLIKPVPLGGVSLDLGFMVLVIVVYILLRVTG</sequence>
<protein>
    <submittedName>
        <fullName evidence="2">YggT family protein</fullName>
    </submittedName>
</protein>
<comment type="caution">
    <text evidence="2">The sequence shown here is derived from an EMBL/GenBank/DDBJ whole genome shotgun (WGS) entry which is preliminary data.</text>
</comment>
<dbReference type="Proteomes" id="UP000237752">
    <property type="component" value="Unassembled WGS sequence"/>
</dbReference>
<evidence type="ECO:0000313" key="3">
    <source>
        <dbReference type="Proteomes" id="UP000237752"/>
    </source>
</evidence>
<keyword evidence="1" id="KW-1133">Transmembrane helix</keyword>
<feature type="transmembrane region" description="Helical" evidence="1">
    <location>
        <begin position="6"/>
        <end position="25"/>
    </location>
</feature>
<feature type="transmembrane region" description="Helical" evidence="1">
    <location>
        <begin position="66"/>
        <end position="88"/>
    </location>
</feature>
<keyword evidence="1" id="KW-0472">Membrane</keyword>
<dbReference type="Pfam" id="PF02325">
    <property type="entry name" value="CCB3_YggT"/>
    <property type="match status" value="1"/>
</dbReference>
<gene>
    <name evidence="2" type="ORF">CLV47_1278</name>
</gene>
<dbReference type="EMBL" id="PVUE01000027">
    <property type="protein sequence ID" value="PRZ31673.1"/>
    <property type="molecule type" value="Genomic_DNA"/>
</dbReference>
<dbReference type="AlphaFoldDB" id="A0A2T0Z5R1"/>
<organism evidence="2 3">
    <name type="scientific">Antricoccus suffuscus</name>
    <dbReference type="NCBI Taxonomy" id="1629062"/>
    <lineage>
        <taxon>Bacteria</taxon>
        <taxon>Bacillati</taxon>
        <taxon>Actinomycetota</taxon>
        <taxon>Actinomycetes</taxon>
        <taxon>Geodermatophilales</taxon>
        <taxon>Antricoccaceae</taxon>
        <taxon>Antricoccus</taxon>
    </lineage>
</organism>
<keyword evidence="1" id="KW-0812">Transmembrane</keyword>
<evidence type="ECO:0000256" key="1">
    <source>
        <dbReference type="SAM" id="Phobius"/>
    </source>
</evidence>
<reference evidence="2 3" key="1">
    <citation type="submission" date="2018-03" db="EMBL/GenBank/DDBJ databases">
        <title>Genomic Encyclopedia of Archaeal and Bacterial Type Strains, Phase II (KMG-II): from individual species to whole genera.</title>
        <authorList>
            <person name="Goeker M."/>
        </authorList>
    </citation>
    <scope>NUCLEOTIDE SEQUENCE [LARGE SCALE GENOMIC DNA]</scope>
    <source>
        <strain evidence="2 3">DSM 100065</strain>
    </source>
</reference>
<accession>A0A2T0Z5R1</accession>
<proteinExistence type="predicted"/>
<dbReference type="RefSeq" id="WP_106351002.1">
    <property type="nucleotide sequence ID" value="NZ_PVUE01000027.1"/>
</dbReference>
<keyword evidence="3" id="KW-1185">Reference proteome</keyword>
<dbReference type="GO" id="GO:0016020">
    <property type="term" value="C:membrane"/>
    <property type="evidence" value="ECO:0007669"/>
    <property type="project" value="InterPro"/>
</dbReference>